<evidence type="ECO:0000256" key="4">
    <source>
        <dbReference type="ARBA" id="ARBA00022806"/>
    </source>
</evidence>
<evidence type="ECO:0000259" key="12">
    <source>
        <dbReference type="PROSITE" id="PS51194"/>
    </source>
</evidence>
<evidence type="ECO:0000256" key="5">
    <source>
        <dbReference type="ARBA" id="ARBA00022840"/>
    </source>
</evidence>
<dbReference type="PROSITE" id="PS51198">
    <property type="entry name" value="UVRD_HELICASE_ATP_BIND"/>
    <property type="match status" value="1"/>
</dbReference>
<dbReference type="InterPro" id="IPR014001">
    <property type="entry name" value="Helicase_ATP-bd"/>
</dbReference>
<dbReference type="GO" id="GO:0005694">
    <property type="term" value="C:chromosome"/>
    <property type="evidence" value="ECO:0007669"/>
    <property type="project" value="TreeGrafter"/>
</dbReference>
<dbReference type="InterPro" id="IPR001650">
    <property type="entry name" value="Helicase_C-like"/>
</dbReference>
<dbReference type="Pfam" id="PF00270">
    <property type="entry name" value="DEAD"/>
    <property type="match status" value="1"/>
</dbReference>
<evidence type="ECO:0000259" key="11">
    <source>
        <dbReference type="PROSITE" id="PS51192"/>
    </source>
</evidence>
<dbReference type="Pfam" id="PF00271">
    <property type="entry name" value="Helicase_C"/>
    <property type="match status" value="1"/>
</dbReference>
<reference evidence="14 15" key="1">
    <citation type="submission" date="2016-12" db="EMBL/GenBank/DDBJ databases">
        <authorList>
            <person name="Song W.-J."/>
            <person name="Kurnit D.M."/>
        </authorList>
    </citation>
    <scope>NUCLEOTIDE SEQUENCE [LARGE SCALE GENOMIC DNA]</scope>
    <source>
        <strain evidence="14 15">DSM 18488</strain>
    </source>
</reference>
<dbReference type="CDD" id="cd17932">
    <property type="entry name" value="DEXQc_UvrD"/>
    <property type="match status" value="1"/>
</dbReference>
<dbReference type="SMART" id="SM00487">
    <property type="entry name" value="DEXDc"/>
    <property type="match status" value="1"/>
</dbReference>
<proteinExistence type="inferred from homology"/>
<keyword evidence="3 10" id="KW-0378">Hydrolase</keyword>
<dbReference type="Pfam" id="PF13361">
    <property type="entry name" value="UvrD_C"/>
    <property type="match status" value="2"/>
</dbReference>
<dbReference type="Gene3D" id="3.30.420.10">
    <property type="entry name" value="Ribonuclease H-like superfamily/Ribonuclease H"/>
    <property type="match status" value="1"/>
</dbReference>
<sequence length="1746" mass="196681">MVDECGQEPSRHGTLDMDDERQRFCTRCLLVDIEVNEKGVVYAIGGVQGDRTFRSPSGKPVTRESLTDLNRFAGEAEFLLGHNILSHDLPNLRAILPELPLFAKSAIDTLYLSPLAFPANPYHRLVKNYQLVRDSLSDPVEDAKLAGQVFVEQWDAFGKLLAEHSDIPVLYRSFLHTDERLAGTASAFAAMGVPLLEGDDLYEAFGWFAKKHACRSAVYRLLDQLYDNDPSLPKPMLAYVAAWLSVAGGNSVLPPWVRHTFPLISSVLHALRENGCDDSQCDYCHTHHNPRTFLNSFFNFPDFRPEPATQEGKSLQGEVIIASAKSGTIFATLPTGGGKSLCYLLPALMRYQRRNLLTIVISPLQALMKDQVDNFSKQTGTKLAAALYGMLTMPERGEVMEGVRLGDIGVLYVSPEQLRNRSFIETVSQREIGAWVFDEAHCLSKWGHDFRPDYFYAIRFIREFAVKHGVQIPPVQCFTATAKKDVKAEIIDTVQSELGLKVLQFEGGHERTNLHYEAFSVTRHEKLQTILQLLKERFSGKGCVVIYCATQKNTEQLAEFLQKAGYTAEAFHAGLEAPLKKRLLEQFIAGEIPVICATNAFGMGIDKDDVRLVLHADIPGSLENYLQEAGRAGRDRKDAECILVFDEQDIEKQFKLSAMSRLTRREIAQLLRGIRSASRNNQEVVLTAGELLRRKEVDLDPDAINDGDTRVRTAIAWLERAGFLERNENNTRVFQGKVLVPDLEEAARRIASLDLSERQSKRWLDILHAILNKEGSQTGFSADELAAITSFALSEEDPGYETETQRVLRTLHDMAEQGLLSKETTLSAYLRYKVGNHAGLHLQRTCALEREFLAVLRELAPDAELAEPLELDLRQFNQRLIDRSFPESTPHMLKLLLYGLTRDGKGLAGQSGSISLRARGNSSFVVYLQRGWESLAKTMEIRQQAASRALEVILAAIDPAEKANANLYVEFTLEQIVDGLKSDLLLFSQMKKPLAVAERALTFMHEQGVLDLQQGLAIFRQAMTLMLKAEAEGRRYAVSDFEPLKTHYTERNFQIHVMNEYAQKALEKISTAMRLVASYFNDDKEDFVQRYFPGRKKVLDRATSEQSYTRIVDDLKNKAQAAIVSASPEKNMLVLAGPGAGKTRVVTHRIAYLLRVERVPPGAILVLCFNRSAIVSLRKKLQELVGPDMAAVTTLTFHGLALRLTGRSLAVAAGCSNTGEIDFSRIITDAIALLKGESAALGFEGESARDTLIGRFSHILVDEYQDIDQEQYDLVSLLAGKGLEEQDQKMTILAVGDDDQNIYRFRGANISFIRRFHEDYGAEKHYLIENYRSTANIIEAANQLIYHNRDRMKTSHPIQINQARRMLPRGGNRQITDPVTRGKVQVLKASGVQEQARGLVKELQRMQRIEGGVDLDSCAVLAREWKELDLVRALLEANNMPVNLHWGRGRGFPGLQQIRENALFLEYLSQRRHETLTGGDLIRQLPSRLDVGDTIWLANLRRLIEEWLEETNDTPQPVPLIEEYLYEAFSDQKRAKNLGNGVFLSTVHSVKGLEFDHVFLLAEHWPQLTQKEMEEERRLYYVAMTRARETLQLFTLKGVDHPHVSLLSGVGCIFRELQEEGASTGPVSRRTLLGMEDLFLDYAGLRKEDSPVRRGLDELNAGDILHLTMCNDNLELVNTQGISVARLSKAALATWWERVKDVEEVRIVAMVRRYRDNLADEIFRNRCIGEVWEVPIVEVRHAPVSV</sequence>
<dbReference type="Pfam" id="PF13245">
    <property type="entry name" value="AAA_19"/>
    <property type="match status" value="1"/>
</dbReference>
<evidence type="ECO:0000256" key="3">
    <source>
        <dbReference type="ARBA" id="ARBA00022801"/>
    </source>
</evidence>
<comment type="catalytic activity">
    <reaction evidence="8">
        <text>Couples ATP hydrolysis with the unwinding of duplex DNA by translocating in the 3'-5' direction.</text>
        <dbReference type="EC" id="5.6.2.4"/>
    </reaction>
</comment>
<dbReference type="GO" id="GO:0003677">
    <property type="term" value="F:DNA binding"/>
    <property type="evidence" value="ECO:0007669"/>
    <property type="project" value="UniProtKB-KW"/>
</dbReference>
<keyword evidence="4 10" id="KW-0347">Helicase</keyword>
<dbReference type="EMBL" id="FRFE01000026">
    <property type="protein sequence ID" value="SHO51526.1"/>
    <property type="molecule type" value="Genomic_DNA"/>
</dbReference>
<protein>
    <recommendedName>
        <fullName evidence="9">DNA 3'-5' helicase</fullName>
        <ecNumber evidence="9">5.6.2.4</ecNumber>
    </recommendedName>
</protein>
<dbReference type="InterPro" id="IPR027417">
    <property type="entry name" value="P-loop_NTPase"/>
</dbReference>
<evidence type="ECO:0000256" key="7">
    <source>
        <dbReference type="ARBA" id="ARBA00023235"/>
    </source>
</evidence>
<evidence type="ECO:0000256" key="1">
    <source>
        <dbReference type="ARBA" id="ARBA00005446"/>
    </source>
</evidence>
<keyword evidence="15" id="KW-1185">Reference proteome</keyword>
<evidence type="ECO:0000256" key="8">
    <source>
        <dbReference type="ARBA" id="ARBA00034617"/>
    </source>
</evidence>
<dbReference type="PROSITE" id="PS51194">
    <property type="entry name" value="HELICASE_CTER"/>
    <property type="match status" value="1"/>
</dbReference>
<keyword evidence="5 10" id="KW-0067">ATP-binding</keyword>
<dbReference type="PROSITE" id="PS51192">
    <property type="entry name" value="HELICASE_ATP_BIND_1"/>
    <property type="match status" value="1"/>
</dbReference>
<evidence type="ECO:0000313" key="15">
    <source>
        <dbReference type="Proteomes" id="UP000184603"/>
    </source>
</evidence>
<dbReference type="GO" id="GO:0043138">
    <property type="term" value="F:3'-5' DNA helicase activity"/>
    <property type="evidence" value="ECO:0007669"/>
    <property type="project" value="UniProtKB-EC"/>
</dbReference>
<dbReference type="Gene3D" id="1.10.486.10">
    <property type="entry name" value="PCRA, domain 4"/>
    <property type="match status" value="2"/>
</dbReference>
<evidence type="ECO:0000313" key="14">
    <source>
        <dbReference type="EMBL" id="SHO51526.1"/>
    </source>
</evidence>
<evidence type="ECO:0000259" key="13">
    <source>
        <dbReference type="PROSITE" id="PS51198"/>
    </source>
</evidence>
<dbReference type="InterPro" id="IPR014017">
    <property type="entry name" value="DNA_helicase_UvrD-like_C"/>
</dbReference>
<dbReference type="InterPro" id="IPR036397">
    <property type="entry name" value="RNaseH_sf"/>
</dbReference>
<dbReference type="Proteomes" id="UP000184603">
    <property type="component" value="Unassembled WGS sequence"/>
</dbReference>
<dbReference type="Gene3D" id="3.40.50.300">
    <property type="entry name" value="P-loop containing nucleotide triphosphate hydrolases"/>
    <property type="match status" value="5"/>
</dbReference>
<dbReference type="EC" id="5.6.2.4" evidence="9"/>
<evidence type="ECO:0000256" key="9">
    <source>
        <dbReference type="ARBA" id="ARBA00034808"/>
    </source>
</evidence>
<dbReference type="GO" id="GO:0009378">
    <property type="term" value="F:four-way junction helicase activity"/>
    <property type="evidence" value="ECO:0007669"/>
    <property type="project" value="TreeGrafter"/>
</dbReference>
<dbReference type="GO" id="GO:0005524">
    <property type="term" value="F:ATP binding"/>
    <property type="evidence" value="ECO:0007669"/>
    <property type="project" value="UniProtKB-UniRule"/>
</dbReference>
<dbReference type="PANTHER" id="PTHR13710:SF105">
    <property type="entry name" value="ATP-DEPENDENT DNA HELICASE Q1"/>
    <property type="match status" value="1"/>
</dbReference>
<dbReference type="InterPro" id="IPR014016">
    <property type="entry name" value="UvrD-like_ATP-bd"/>
</dbReference>
<dbReference type="GO" id="GO:0016787">
    <property type="term" value="F:hydrolase activity"/>
    <property type="evidence" value="ECO:0007669"/>
    <property type="project" value="UniProtKB-UniRule"/>
</dbReference>
<dbReference type="SUPFAM" id="SSF52540">
    <property type="entry name" value="P-loop containing nucleoside triphosphate hydrolases"/>
    <property type="match status" value="2"/>
</dbReference>
<feature type="domain" description="Helicase ATP-binding" evidence="11">
    <location>
        <begin position="320"/>
        <end position="500"/>
    </location>
</feature>
<feature type="domain" description="UvrD-like helicase ATP-binding" evidence="13">
    <location>
        <begin position="1115"/>
        <end position="1334"/>
    </location>
</feature>
<evidence type="ECO:0000256" key="2">
    <source>
        <dbReference type="ARBA" id="ARBA00022741"/>
    </source>
</evidence>
<keyword evidence="2 10" id="KW-0547">Nucleotide-binding</keyword>
<comment type="similarity">
    <text evidence="1">Belongs to the helicase family. RecQ subfamily.</text>
</comment>
<dbReference type="InterPro" id="IPR011545">
    <property type="entry name" value="DEAD/DEAH_box_helicase_dom"/>
</dbReference>
<dbReference type="InterPro" id="IPR004589">
    <property type="entry name" value="DNA_helicase_ATP-dep_RecQ"/>
</dbReference>
<dbReference type="NCBIfam" id="TIGR00614">
    <property type="entry name" value="recQ_fam"/>
    <property type="match status" value="1"/>
</dbReference>
<gene>
    <name evidence="14" type="ORF">SAMN02745220_04047</name>
</gene>
<evidence type="ECO:0000256" key="6">
    <source>
        <dbReference type="ARBA" id="ARBA00023125"/>
    </source>
</evidence>
<dbReference type="InterPro" id="IPR012337">
    <property type="entry name" value="RNaseH-like_sf"/>
</dbReference>
<feature type="binding site" evidence="10">
    <location>
        <begin position="1136"/>
        <end position="1143"/>
    </location>
    <ligand>
        <name>ATP</name>
        <dbReference type="ChEBI" id="CHEBI:30616"/>
    </ligand>
</feature>
<dbReference type="SMART" id="SM00490">
    <property type="entry name" value="HELICc"/>
    <property type="match status" value="1"/>
</dbReference>
<dbReference type="SUPFAM" id="SSF53098">
    <property type="entry name" value="Ribonuclease H-like"/>
    <property type="match status" value="1"/>
</dbReference>
<feature type="domain" description="Helicase C-terminal" evidence="12">
    <location>
        <begin position="526"/>
        <end position="678"/>
    </location>
</feature>
<organism evidence="14 15">
    <name type="scientific">Desulfopila aestuarii DSM 18488</name>
    <dbReference type="NCBI Taxonomy" id="1121416"/>
    <lineage>
        <taxon>Bacteria</taxon>
        <taxon>Pseudomonadati</taxon>
        <taxon>Thermodesulfobacteriota</taxon>
        <taxon>Desulfobulbia</taxon>
        <taxon>Desulfobulbales</taxon>
        <taxon>Desulfocapsaceae</taxon>
        <taxon>Desulfopila</taxon>
    </lineage>
</organism>
<keyword evidence="7" id="KW-0413">Isomerase</keyword>
<dbReference type="STRING" id="1121416.SAMN02745220_04047"/>
<keyword evidence="6" id="KW-0238">DNA-binding</keyword>
<evidence type="ECO:0000256" key="10">
    <source>
        <dbReference type="PROSITE-ProRule" id="PRU00560"/>
    </source>
</evidence>
<name>A0A1M7YG19_9BACT</name>
<dbReference type="GO" id="GO:0005737">
    <property type="term" value="C:cytoplasm"/>
    <property type="evidence" value="ECO:0007669"/>
    <property type="project" value="TreeGrafter"/>
</dbReference>
<accession>A0A1M7YG19</accession>
<dbReference type="GO" id="GO:0006281">
    <property type="term" value="P:DNA repair"/>
    <property type="evidence" value="ECO:0007669"/>
    <property type="project" value="TreeGrafter"/>
</dbReference>
<dbReference type="GO" id="GO:0006310">
    <property type="term" value="P:DNA recombination"/>
    <property type="evidence" value="ECO:0007669"/>
    <property type="project" value="InterPro"/>
</dbReference>
<dbReference type="PANTHER" id="PTHR13710">
    <property type="entry name" value="DNA HELICASE RECQ FAMILY MEMBER"/>
    <property type="match status" value="1"/>
</dbReference>